<evidence type="ECO:0000256" key="1">
    <source>
        <dbReference type="SAM" id="MobiDB-lite"/>
    </source>
</evidence>
<evidence type="ECO:0000313" key="6">
    <source>
        <dbReference type="Proteomes" id="UP000250347"/>
    </source>
</evidence>
<dbReference type="Pfam" id="PF13828">
    <property type="entry name" value="DUF4190"/>
    <property type="match status" value="1"/>
</dbReference>
<keyword evidence="2" id="KW-0812">Transmembrane</keyword>
<evidence type="ECO:0000259" key="4">
    <source>
        <dbReference type="Pfam" id="PF14032"/>
    </source>
</evidence>
<sequence length="332" mass="34507">MTNPQNPFDPNAFGQGPYGGVPYGGMPPVYTAPPPQRPRTNVFATLSVVFAFVFAPAGAVLGHLGLAQIRRSGERGRDRAIVGLMLSYAVITLTVVGVVAWATQSGNESSRAASRTSAPASTRAGSGPPSSMVTPTGLPGLLPTIDDVKRFVGDPNLVALPPTFRPGPDSDSASVDRPECWPVMGGGAPNSDTQALVGYYGLVLIDDHDVPALKEAGQALMSFRDPPAAQRQLANLVSIWRKCGGSTMNILPPPGKQAAPVAVSMGVPSDAGNGITAMVLTTQGPVLRSRNDRAIAAKNNVVVDINVVLVDTDRGQQAALDIANFILNKIPS</sequence>
<comment type="caution">
    <text evidence="5">The sequence shown here is derived from an EMBL/GenBank/DDBJ whole genome shotgun (WGS) entry which is preliminary data.</text>
</comment>
<accession>A0A329KA43</accession>
<gene>
    <name evidence="5" type="ORF">DQP58_19705</name>
</gene>
<evidence type="ECO:0000256" key="2">
    <source>
        <dbReference type="SAM" id="Phobius"/>
    </source>
</evidence>
<dbReference type="Pfam" id="PF14032">
    <property type="entry name" value="PknH_C"/>
    <property type="match status" value="1"/>
</dbReference>
<feature type="domain" description="PknH-like extracellular" evidence="4">
    <location>
        <begin position="133"/>
        <end position="329"/>
    </location>
</feature>
<dbReference type="InterPro" id="IPR038232">
    <property type="entry name" value="PknH-like_Extracell_sf"/>
</dbReference>
<feature type="compositionally biased region" description="Low complexity" evidence="1">
    <location>
        <begin position="109"/>
        <end position="131"/>
    </location>
</feature>
<keyword evidence="2" id="KW-0472">Membrane</keyword>
<evidence type="ECO:0000313" key="5">
    <source>
        <dbReference type="EMBL" id="RAU91879.1"/>
    </source>
</evidence>
<dbReference type="EMBL" id="QMEU01000077">
    <property type="protein sequence ID" value="RAU91879.1"/>
    <property type="molecule type" value="Genomic_DNA"/>
</dbReference>
<dbReference type="InterPro" id="IPR026954">
    <property type="entry name" value="PknH-like_Extracell"/>
</dbReference>
<feature type="transmembrane region" description="Helical" evidence="2">
    <location>
        <begin position="81"/>
        <end position="102"/>
    </location>
</feature>
<feature type="transmembrane region" description="Helical" evidence="2">
    <location>
        <begin position="42"/>
        <end position="69"/>
    </location>
</feature>
<name>A0A329KA43_9MYCO</name>
<proteinExistence type="predicted"/>
<dbReference type="RefSeq" id="WP_112709919.1">
    <property type="nucleotide sequence ID" value="NZ_QMEU01000077.1"/>
</dbReference>
<dbReference type="Gene3D" id="3.40.1000.70">
    <property type="entry name" value="PknH-like extracellular domain"/>
    <property type="match status" value="1"/>
</dbReference>
<dbReference type="InterPro" id="IPR025241">
    <property type="entry name" value="DUF4190"/>
</dbReference>
<protein>
    <submittedName>
        <fullName evidence="5">Nuclease PIN</fullName>
    </submittedName>
</protein>
<evidence type="ECO:0000259" key="3">
    <source>
        <dbReference type="Pfam" id="PF13828"/>
    </source>
</evidence>
<feature type="region of interest" description="Disordered" evidence="1">
    <location>
        <begin position="106"/>
        <end position="138"/>
    </location>
</feature>
<reference evidence="5 6" key="1">
    <citation type="submission" date="2018-06" db="EMBL/GenBank/DDBJ databases">
        <title>NTM in soil in Japan.</title>
        <authorList>
            <person name="Ohya K."/>
        </authorList>
    </citation>
    <scope>NUCLEOTIDE SEQUENCE [LARGE SCALE GENOMIC DNA]</scope>
    <source>
        <strain evidence="5 6">GF76</strain>
    </source>
</reference>
<feature type="domain" description="DUF4190" evidence="3">
    <location>
        <begin position="43"/>
        <end position="96"/>
    </location>
</feature>
<keyword evidence="2" id="KW-1133">Transmembrane helix</keyword>
<organism evidence="5 6">
    <name type="scientific">Mycobacterium colombiense</name>
    <dbReference type="NCBI Taxonomy" id="339268"/>
    <lineage>
        <taxon>Bacteria</taxon>
        <taxon>Bacillati</taxon>
        <taxon>Actinomycetota</taxon>
        <taxon>Actinomycetes</taxon>
        <taxon>Mycobacteriales</taxon>
        <taxon>Mycobacteriaceae</taxon>
        <taxon>Mycobacterium</taxon>
        <taxon>Mycobacterium avium complex (MAC)</taxon>
    </lineage>
</organism>
<dbReference type="Proteomes" id="UP000250347">
    <property type="component" value="Unassembled WGS sequence"/>
</dbReference>
<dbReference type="AlphaFoldDB" id="A0A329KA43"/>